<dbReference type="InterPro" id="IPR029044">
    <property type="entry name" value="Nucleotide-diphossugar_trans"/>
</dbReference>
<evidence type="ECO:0000256" key="3">
    <source>
        <dbReference type="ARBA" id="ARBA00009105"/>
    </source>
</evidence>
<evidence type="ECO:0000256" key="11">
    <source>
        <dbReference type="SAM" id="Phobius"/>
    </source>
</evidence>
<dbReference type="GO" id="GO:0000139">
    <property type="term" value="C:Golgi membrane"/>
    <property type="evidence" value="ECO:0007669"/>
    <property type="project" value="UniProtKB-SubCell"/>
</dbReference>
<keyword evidence="6" id="KW-0735">Signal-anchor</keyword>
<dbReference type="Proteomes" id="UP000002640">
    <property type="component" value="Unassembled WGS sequence"/>
</dbReference>
<comment type="subcellular location">
    <subcellularLocation>
        <location evidence="10">Endomembrane system</location>
        <topology evidence="10">Single-pass membrane protein</topology>
    </subcellularLocation>
    <subcellularLocation>
        <location evidence="1">Golgi apparatus membrane</location>
    </subcellularLocation>
    <subcellularLocation>
        <location evidence="2">Membrane</location>
        <topology evidence="2">Single-pass type II membrane protein</topology>
    </subcellularLocation>
</comment>
<dbReference type="RefSeq" id="XP_009528064.1">
    <property type="nucleotide sequence ID" value="XM_009529769.1"/>
</dbReference>
<evidence type="ECO:0000256" key="7">
    <source>
        <dbReference type="ARBA" id="ARBA00022989"/>
    </source>
</evidence>
<evidence type="ECO:0000313" key="13">
    <source>
        <dbReference type="Proteomes" id="UP000002640"/>
    </source>
</evidence>
<dbReference type="GeneID" id="20646511"/>
<evidence type="ECO:0000313" key="12">
    <source>
        <dbReference type="EMBL" id="EGZ19006.1"/>
    </source>
</evidence>
<reference evidence="12 13" key="1">
    <citation type="journal article" date="2006" name="Science">
        <title>Phytophthora genome sequences uncover evolutionary origins and mechanisms of pathogenesis.</title>
        <authorList>
            <person name="Tyler B.M."/>
            <person name="Tripathy S."/>
            <person name="Zhang X."/>
            <person name="Dehal P."/>
            <person name="Jiang R.H."/>
            <person name="Aerts A."/>
            <person name="Arredondo F.D."/>
            <person name="Baxter L."/>
            <person name="Bensasson D."/>
            <person name="Beynon J.L."/>
            <person name="Chapman J."/>
            <person name="Damasceno C.M."/>
            <person name="Dorrance A.E."/>
            <person name="Dou D."/>
            <person name="Dickerman A.W."/>
            <person name="Dubchak I.L."/>
            <person name="Garbelotto M."/>
            <person name="Gijzen M."/>
            <person name="Gordon S.G."/>
            <person name="Govers F."/>
            <person name="Grunwald N.J."/>
            <person name="Huang W."/>
            <person name="Ivors K.L."/>
            <person name="Jones R.W."/>
            <person name="Kamoun S."/>
            <person name="Krampis K."/>
            <person name="Lamour K.H."/>
            <person name="Lee M.K."/>
            <person name="McDonald W.H."/>
            <person name="Medina M."/>
            <person name="Meijer H.J."/>
            <person name="Nordberg E.K."/>
            <person name="Maclean D.J."/>
            <person name="Ospina-Giraldo M.D."/>
            <person name="Morris P.F."/>
            <person name="Phuntumart V."/>
            <person name="Putnam N.H."/>
            <person name="Rash S."/>
            <person name="Rose J.K."/>
            <person name="Sakihama Y."/>
            <person name="Salamov A.A."/>
            <person name="Savidor A."/>
            <person name="Scheuring C.F."/>
            <person name="Smith B.M."/>
            <person name="Sobral B.W."/>
            <person name="Terry A."/>
            <person name="Torto-Alalibo T.A."/>
            <person name="Win J."/>
            <person name="Xu Z."/>
            <person name="Zhang H."/>
            <person name="Grigoriev I.V."/>
            <person name="Rokhsar D.S."/>
            <person name="Boore J.L."/>
        </authorList>
    </citation>
    <scope>NUCLEOTIDE SEQUENCE [LARGE SCALE GENOMIC DNA]</scope>
    <source>
        <strain evidence="12 13">P6497</strain>
    </source>
</reference>
<dbReference type="InterPro" id="IPR022751">
    <property type="entry name" value="Alpha_mannosyltransferase"/>
</dbReference>
<evidence type="ECO:0000256" key="8">
    <source>
        <dbReference type="ARBA" id="ARBA00023034"/>
    </source>
</evidence>
<dbReference type="Pfam" id="PF11051">
    <property type="entry name" value="Mannosyl_trans3"/>
    <property type="match status" value="1"/>
</dbReference>
<dbReference type="KEGG" id="psoj:PHYSODRAFT_332721"/>
<dbReference type="GO" id="GO:0046354">
    <property type="term" value="P:mannan biosynthetic process"/>
    <property type="evidence" value="ECO:0007669"/>
    <property type="project" value="TreeGrafter"/>
</dbReference>
<evidence type="ECO:0000256" key="6">
    <source>
        <dbReference type="ARBA" id="ARBA00022968"/>
    </source>
</evidence>
<dbReference type="PANTHER" id="PTHR31646">
    <property type="entry name" value="ALPHA-1,2-MANNOSYLTRANSFERASE MNN2"/>
    <property type="match status" value="1"/>
</dbReference>
<keyword evidence="5 11" id="KW-0812">Transmembrane</keyword>
<evidence type="ECO:0000256" key="9">
    <source>
        <dbReference type="ARBA" id="ARBA00023136"/>
    </source>
</evidence>
<proteinExistence type="inferred from homology"/>
<keyword evidence="8" id="KW-0333">Golgi apparatus</keyword>
<feature type="transmembrane region" description="Helical" evidence="11">
    <location>
        <begin position="14"/>
        <end position="33"/>
    </location>
</feature>
<evidence type="ECO:0000256" key="4">
    <source>
        <dbReference type="ARBA" id="ARBA00022679"/>
    </source>
</evidence>
<dbReference type="STRING" id="1094619.G4ZDS7"/>
<dbReference type="AlphaFoldDB" id="G4ZDS7"/>
<evidence type="ECO:0000256" key="1">
    <source>
        <dbReference type="ARBA" id="ARBA00004394"/>
    </source>
</evidence>
<dbReference type="OMA" id="IPFANMF"/>
<accession>G4ZDS7</accession>
<name>G4ZDS7_PHYSP</name>
<gene>
    <name evidence="12" type="ORF">PHYSODRAFT_332721</name>
</gene>
<dbReference type="InParanoid" id="G4ZDS7"/>
<organism evidence="12 13">
    <name type="scientific">Phytophthora sojae (strain P6497)</name>
    <name type="common">Soybean stem and root rot agent</name>
    <name type="synonym">Phytophthora megasperma f. sp. glycines</name>
    <dbReference type="NCBI Taxonomy" id="1094619"/>
    <lineage>
        <taxon>Eukaryota</taxon>
        <taxon>Sar</taxon>
        <taxon>Stramenopiles</taxon>
        <taxon>Oomycota</taxon>
        <taxon>Peronosporomycetes</taxon>
        <taxon>Peronosporales</taxon>
        <taxon>Peronosporaceae</taxon>
        <taxon>Phytophthora</taxon>
    </lineage>
</organism>
<dbReference type="SUPFAM" id="SSF53448">
    <property type="entry name" value="Nucleotide-diphospho-sugar transferases"/>
    <property type="match status" value="1"/>
</dbReference>
<dbReference type="EMBL" id="JH159154">
    <property type="protein sequence ID" value="EGZ19006.1"/>
    <property type="molecule type" value="Genomic_DNA"/>
</dbReference>
<sequence>MASSPPAVCQRRRLLRSLLLAGIVYGAFVLLWYNSELADLTRTRTSAIDGRTYRPRFGEVEVVTRKPMPERKKQRPKLVLSPQGRVAIRNREEELKARTQSDHRNETLTQIPIETKDPAIAQEREVKEKQEEAENHAKTVKNFPRGETRPCNLRCVGWKATGDCSPIGPRVPEKDHSCMTRVPAGESGYCEVEGTDSGERFRVGRRFCNSLRLEAVFAAQTRLPNIGDSTSESRDGIVMVIYPKLMASVCATIRVLRGLDCKLPLKLWFVPREMRNHPADMKTLQKLARADGMGDISFHQVNDFHATGFRKVHAIYNSHFDRLLFLDADNVPFKETGAVFWPDFWHPSNSIFNIHSQSLIWELLDIPFANMFEQESGQLVVDRRRHAARLELVRHYAFQRSGIFDRMKLVHGDKDLFRLAWLKQLSPFHKVRYPPAVAGKVINESFCGMTMVQHDTEGNVLFLHRNSNNLSGVARRRDGDNMAEAVRRATTKLVSKNPEGRKTPKFKEVQAELKAIEAIPGKTMEAPELDGYPDPVIWTHLLSFKNTSRRSRYIIETYNGEPEFSKEQNCYGQRELGKDPNFYVQKFADLAFSGLETELRRYAMEAATRRQQKLSNP</sequence>
<dbReference type="SMR" id="G4ZDS7"/>
<dbReference type="GO" id="GO:0000026">
    <property type="term" value="F:alpha-1,2-mannosyltransferase activity"/>
    <property type="evidence" value="ECO:0007669"/>
    <property type="project" value="TreeGrafter"/>
</dbReference>
<protein>
    <recommendedName>
        <fullName evidence="14">Nucleotide-diphospho-sugar transferase domain-containing protein</fullName>
    </recommendedName>
</protein>
<evidence type="ECO:0000256" key="10">
    <source>
        <dbReference type="ARBA" id="ARBA00037847"/>
    </source>
</evidence>
<keyword evidence="7 11" id="KW-1133">Transmembrane helix</keyword>
<evidence type="ECO:0008006" key="14">
    <source>
        <dbReference type="Google" id="ProtNLM"/>
    </source>
</evidence>
<keyword evidence="9 11" id="KW-0472">Membrane</keyword>
<keyword evidence="4" id="KW-0808">Transferase</keyword>
<evidence type="ECO:0000256" key="5">
    <source>
        <dbReference type="ARBA" id="ARBA00022692"/>
    </source>
</evidence>
<comment type="similarity">
    <text evidence="3">Belongs to the MNN1/MNT family.</text>
</comment>
<evidence type="ECO:0000256" key="2">
    <source>
        <dbReference type="ARBA" id="ARBA00004606"/>
    </source>
</evidence>
<dbReference type="PANTHER" id="PTHR31646:SF1">
    <property type="entry name" value="ALPHA-1,2-MANNOSYLTRANSFERASE MNN2"/>
    <property type="match status" value="1"/>
</dbReference>
<keyword evidence="13" id="KW-1185">Reference proteome</keyword>